<dbReference type="InterPro" id="IPR014717">
    <property type="entry name" value="Transl_elong_EF1B/ribsomal_bS6"/>
</dbReference>
<proteinExistence type="predicted"/>
<dbReference type="Proteomes" id="UP001596022">
    <property type="component" value="Unassembled WGS sequence"/>
</dbReference>
<comment type="caution">
    <text evidence="1">The sequence shown here is derived from an EMBL/GenBank/DDBJ whole genome shotgun (WGS) entry which is preliminary data.</text>
</comment>
<evidence type="ECO:0000313" key="1">
    <source>
        <dbReference type="EMBL" id="MFC4620164.1"/>
    </source>
</evidence>
<dbReference type="RefSeq" id="WP_376847275.1">
    <property type="nucleotide sequence ID" value="NZ_JBHSFW010000016.1"/>
</dbReference>
<reference evidence="2" key="1">
    <citation type="journal article" date="2019" name="Int. J. Syst. Evol. Microbiol.">
        <title>The Global Catalogue of Microorganisms (GCM) 10K type strain sequencing project: providing services to taxonomists for standard genome sequencing and annotation.</title>
        <authorList>
            <consortium name="The Broad Institute Genomics Platform"/>
            <consortium name="The Broad Institute Genome Sequencing Center for Infectious Disease"/>
            <person name="Wu L."/>
            <person name="Ma J."/>
        </authorList>
    </citation>
    <scope>NUCLEOTIDE SEQUENCE [LARGE SCALE GENOMIC DNA]</scope>
    <source>
        <strain evidence="2">CGMCC 1.16306</strain>
    </source>
</reference>
<keyword evidence="2" id="KW-1185">Reference proteome</keyword>
<gene>
    <name evidence="1" type="ORF">ACFO4N_15735</name>
</gene>
<evidence type="ECO:0000313" key="2">
    <source>
        <dbReference type="Proteomes" id="UP001596022"/>
    </source>
</evidence>
<organism evidence="1 2">
    <name type="scientific">Camelliibacillus cellulosilyticus</name>
    <dbReference type="NCBI Taxonomy" id="2174486"/>
    <lineage>
        <taxon>Bacteria</taxon>
        <taxon>Bacillati</taxon>
        <taxon>Bacillota</taxon>
        <taxon>Bacilli</taxon>
        <taxon>Bacillales</taxon>
        <taxon>Sporolactobacillaceae</taxon>
        <taxon>Camelliibacillus</taxon>
    </lineage>
</organism>
<name>A0ABV9GSL5_9BACL</name>
<accession>A0ABV9GSL5</accession>
<protein>
    <recommendedName>
        <fullName evidence="3">Type IV pilus assembly protein PilO</fullName>
    </recommendedName>
</protein>
<sequence>MRSSKKLISFALIALIFVACFAVYLGAIAPLKNAIKVTDDKIRYENRLAKIYRHQKQVKHDLPNSEETLPVNPDVDQLINRFEAIESESKCHIVQINFNGATDAAAKDQSSAPTALKSVDAELSVASPDYDHMLIFLRGLETSSRKIIIHRVTFPSASNDQAVSGLPFDVKISAYYYE</sequence>
<dbReference type="Gene3D" id="3.30.70.60">
    <property type="match status" value="1"/>
</dbReference>
<dbReference type="EMBL" id="JBHSFW010000016">
    <property type="protein sequence ID" value="MFC4620164.1"/>
    <property type="molecule type" value="Genomic_DNA"/>
</dbReference>
<evidence type="ECO:0008006" key="3">
    <source>
        <dbReference type="Google" id="ProtNLM"/>
    </source>
</evidence>
<dbReference type="PROSITE" id="PS51257">
    <property type="entry name" value="PROKAR_LIPOPROTEIN"/>
    <property type="match status" value="1"/>
</dbReference>